<dbReference type="OrthoDB" id="329835at2759"/>
<dbReference type="Pfam" id="PF02801">
    <property type="entry name" value="Ketoacyl-synt_C"/>
    <property type="match status" value="1"/>
</dbReference>
<dbReference type="SUPFAM" id="SSF52151">
    <property type="entry name" value="FabD/lysophospholipase-like"/>
    <property type="match status" value="1"/>
</dbReference>
<dbReference type="CDD" id="cd00833">
    <property type="entry name" value="PKS"/>
    <property type="match status" value="1"/>
</dbReference>
<dbReference type="SUPFAM" id="SSF50129">
    <property type="entry name" value="GroES-like"/>
    <property type="match status" value="1"/>
</dbReference>
<feature type="domain" description="Ketosynthase family 3 (KS3)" evidence="4">
    <location>
        <begin position="5"/>
        <end position="405"/>
    </location>
</feature>
<keyword evidence="2" id="KW-0511">Multifunctional enzyme</keyword>
<accession>A0A9N9TE44</accession>
<dbReference type="SUPFAM" id="SSF53901">
    <property type="entry name" value="Thiolase-like"/>
    <property type="match status" value="2"/>
</dbReference>
<dbReference type="InterPro" id="IPR014043">
    <property type="entry name" value="Acyl_transferase_dom"/>
</dbReference>
<keyword evidence="1" id="KW-0521">NADP</keyword>
<dbReference type="InterPro" id="IPR014030">
    <property type="entry name" value="Ketoacyl_synth_N"/>
</dbReference>
<dbReference type="GO" id="GO:0004312">
    <property type="term" value="F:fatty acid synthase activity"/>
    <property type="evidence" value="ECO:0007669"/>
    <property type="project" value="TreeGrafter"/>
</dbReference>
<dbReference type="InterPro" id="IPR050091">
    <property type="entry name" value="PKS_NRPS_Biosynth_Enz"/>
</dbReference>
<keyword evidence="7" id="KW-1185">Reference proteome</keyword>
<dbReference type="InterPro" id="IPR029058">
    <property type="entry name" value="AB_hydrolase_fold"/>
</dbReference>
<dbReference type="EMBL" id="OU898284">
    <property type="protein sequence ID" value="CAG9841082.1"/>
    <property type="molecule type" value="Genomic_DNA"/>
</dbReference>
<dbReference type="InterPro" id="IPR032821">
    <property type="entry name" value="PKS_assoc"/>
</dbReference>
<dbReference type="Gene3D" id="3.90.180.10">
    <property type="entry name" value="Medium-chain alcohol dehydrogenases, catalytic domain"/>
    <property type="match status" value="1"/>
</dbReference>
<comment type="caution">
    <text evidence="3">Lacks conserved residue(s) required for the propagation of feature annotation.</text>
</comment>
<dbReference type="InterPro" id="IPR001227">
    <property type="entry name" value="Ac_transferase_dom_sf"/>
</dbReference>
<dbReference type="GO" id="GO:0006633">
    <property type="term" value="P:fatty acid biosynthetic process"/>
    <property type="evidence" value="ECO:0007669"/>
    <property type="project" value="TreeGrafter"/>
</dbReference>
<gene>
    <name evidence="6" type="ORF">DIABBA_LOCUS13674</name>
</gene>
<dbReference type="PANTHER" id="PTHR43775">
    <property type="entry name" value="FATTY ACID SYNTHASE"/>
    <property type="match status" value="1"/>
</dbReference>
<dbReference type="InterPro" id="IPR020841">
    <property type="entry name" value="PKS_Beta-ketoAc_synthase_dom"/>
</dbReference>
<dbReference type="Pfam" id="PF08659">
    <property type="entry name" value="KR"/>
    <property type="match status" value="1"/>
</dbReference>
<dbReference type="InterPro" id="IPR016036">
    <property type="entry name" value="Malonyl_transacylase_ACP-bd"/>
</dbReference>
<dbReference type="Gene3D" id="3.10.129.110">
    <property type="entry name" value="Polyketide synthase dehydratase"/>
    <property type="match status" value="1"/>
</dbReference>
<dbReference type="InterPro" id="IPR049900">
    <property type="entry name" value="PKS_mFAS_DH"/>
</dbReference>
<feature type="domain" description="PKS/mFAS DH" evidence="5">
    <location>
        <begin position="834"/>
        <end position="1110"/>
    </location>
</feature>
<organism evidence="6 7">
    <name type="scientific">Diabrotica balteata</name>
    <name type="common">Banded cucumber beetle</name>
    <dbReference type="NCBI Taxonomy" id="107213"/>
    <lineage>
        <taxon>Eukaryota</taxon>
        <taxon>Metazoa</taxon>
        <taxon>Ecdysozoa</taxon>
        <taxon>Arthropoda</taxon>
        <taxon>Hexapoda</taxon>
        <taxon>Insecta</taxon>
        <taxon>Pterygota</taxon>
        <taxon>Neoptera</taxon>
        <taxon>Endopterygota</taxon>
        <taxon>Coleoptera</taxon>
        <taxon>Polyphaga</taxon>
        <taxon>Cucujiformia</taxon>
        <taxon>Chrysomeloidea</taxon>
        <taxon>Chrysomelidae</taxon>
        <taxon>Galerucinae</taxon>
        <taxon>Diabroticina</taxon>
        <taxon>Diabroticites</taxon>
        <taxon>Diabrotica</taxon>
    </lineage>
</organism>
<dbReference type="CDD" id="cd05195">
    <property type="entry name" value="enoyl_red"/>
    <property type="match status" value="1"/>
</dbReference>
<dbReference type="GO" id="GO:0016491">
    <property type="term" value="F:oxidoreductase activity"/>
    <property type="evidence" value="ECO:0007669"/>
    <property type="project" value="InterPro"/>
</dbReference>
<dbReference type="PROSITE" id="PS52004">
    <property type="entry name" value="KS3_2"/>
    <property type="match status" value="1"/>
</dbReference>
<dbReference type="InterPro" id="IPR042104">
    <property type="entry name" value="PKS_dehydratase_sf"/>
</dbReference>
<dbReference type="Pfam" id="PF00698">
    <property type="entry name" value="Acyl_transf_1"/>
    <property type="match status" value="1"/>
</dbReference>
<protein>
    <submittedName>
        <fullName evidence="6">Uncharacterized protein</fullName>
    </submittedName>
</protein>
<dbReference type="Gene3D" id="3.30.70.3290">
    <property type="match status" value="1"/>
</dbReference>
<dbReference type="SMART" id="SM00827">
    <property type="entry name" value="PKS_AT"/>
    <property type="match status" value="1"/>
</dbReference>
<dbReference type="SUPFAM" id="SSF55048">
    <property type="entry name" value="Probable ACP-binding domain of malonyl-CoA ACP transacylase"/>
    <property type="match status" value="1"/>
</dbReference>
<dbReference type="SMART" id="SM00829">
    <property type="entry name" value="PKS_ER"/>
    <property type="match status" value="1"/>
</dbReference>
<dbReference type="Gene3D" id="3.40.366.10">
    <property type="entry name" value="Malonyl-Coenzyme A Acyl Carrier Protein, domain 2"/>
    <property type="match status" value="1"/>
</dbReference>
<feature type="region of interest" description="C-terminal hotdog fold" evidence="3">
    <location>
        <begin position="967"/>
        <end position="1110"/>
    </location>
</feature>
<dbReference type="Pfam" id="PF00107">
    <property type="entry name" value="ADH_zinc_N"/>
    <property type="match status" value="1"/>
</dbReference>
<dbReference type="PANTHER" id="PTHR43775:SF23">
    <property type="entry name" value="FATTY ACID SYNTHASE 3"/>
    <property type="match status" value="1"/>
</dbReference>
<evidence type="ECO:0000256" key="1">
    <source>
        <dbReference type="ARBA" id="ARBA00022857"/>
    </source>
</evidence>
<dbReference type="InterPro" id="IPR036291">
    <property type="entry name" value="NAD(P)-bd_dom_sf"/>
</dbReference>
<feature type="region of interest" description="N-terminal hotdog fold" evidence="3">
    <location>
        <begin position="834"/>
        <end position="952"/>
    </location>
</feature>
<dbReference type="InterPro" id="IPR016039">
    <property type="entry name" value="Thiolase-like"/>
</dbReference>
<dbReference type="InterPro" id="IPR013968">
    <property type="entry name" value="PKS_KR"/>
</dbReference>
<evidence type="ECO:0000256" key="2">
    <source>
        <dbReference type="ARBA" id="ARBA00023268"/>
    </source>
</evidence>
<dbReference type="PROSITE" id="PS52019">
    <property type="entry name" value="PKS_MFAS_DH"/>
    <property type="match status" value="1"/>
</dbReference>
<proteinExistence type="predicted"/>
<name>A0A9N9TE44_DIABA</name>
<dbReference type="Pfam" id="PF16197">
    <property type="entry name" value="KAsynt_C_assoc"/>
    <property type="match status" value="1"/>
</dbReference>
<dbReference type="SMART" id="SM00825">
    <property type="entry name" value="PKS_KS"/>
    <property type="match status" value="1"/>
</dbReference>
<dbReference type="InterPro" id="IPR011032">
    <property type="entry name" value="GroES-like_sf"/>
</dbReference>
<evidence type="ECO:0000313" key="6">
    <source>
        <dbReference type="EMBL" id="CAG9841082.1"/>
    </source>
</evidence>
<evidence type="ECO:0000259" key="5">
    <source>
        <dbReference type="PROSITE" id="PS52019"/>
    </source>
</evidence>
<dbReference type="SUPFAM" id="SSF53474">
    <property type="entry name" value="alpha/beta-Hydrolases"/>
    <property type="match status" value="1"/>
</dbReference>
<evidence type="ECO:0000313" key="7">
    <source>
        <dbReference type="Proteomes" id="UP001153709"/>
    </source>
</evidence>
<dbReference type="InterPro" id="IPR014031">
    <property type="entry name" value="Ketoacyl_synth_C"/>
</dbReference>
<dbReference type="InterPro" id="IPR020843">
    <property type="entry name" value="ER"/>
</dbReference>
<dbReference type="Proteomes" id="UP001153709">
    <property type="component" value="Chromosome 9"/>
</dbReference>
<sequence>MNIVPDDVVISGIGGLFPKSTNIGEFKQRLFENEILLEQRFEEGSFNNASGLVGCINSEQFDHSFFGIHRQQSLYADPMHRLALERALEALADAGIRPSEFRGRRIGCFMGSTVGEDDHLFMESVVSGFGITGHSRAMLANRISYFLNLRGPSVAYDCNWISGMEVLRLAYCAIKSGQCEAVIVGTTNLASLREFHELYEELGFLSKDGSTKAFDADASGYARSEGVVLLVVQKSSECRKHYASIEHIATRFDGRTADRFMSIDENNMVEFLEDFYEKCRIKPNDIEYLETYGCGLKEIDKRELNGLARVYCKDRPKPLLVGSVKTITGHAEATSSLFSIVNALVALDSDCIPATLQYSKPNPDIKALVDGKVKVLTENKKWKPTYVAVNALGISSYFGHAVFKANPKEKVLKKIAFPVLLNASTRTEEGIDKIIETLKKKQKDPEFYSLVHQFFAKAIQGHLYRGYLLLDGEETKFETVNYMGNKRQVWFVYSGMGSQWNQMLGDLMQIPIFAKSIQKSCEILAKKGVDLMNILSSSEKTIFDNILHCFVGIASMQIALTDVLKALGIEPDGIIGHSVGELGCAYADGCMTHEQMILSSYSRGRASIEATLIPGMMAAIGLGYNQIKDQLPPTIEVACHNGPDSCTISGPEKDMEEYVKALSAKGTFAKLVNVANIAYHSRYIQPAGPLLRKYLKEVLPTPMPRSSKWISTSNLEGDWDTDLAKHSSADYHTNNLLSSVLFEEGIKHIPKDSVLIEIAPHGLLQAILKRSVPQSINVPLTKRGSKSGTEFLLQALGKVYLAGVDMNLANIYPKIEYPVSRNTETLADLIHWNRSDNWSRDSLEKSKSGVRNFNLTLTAPEFSECMGHKLNGRYVLPISALLNIIVQISGDTKGAAGLRFENLHFRKPIVLSAMGSIPINAMIQQGSGEFEIFCSESVLVLSGKITIIENEEEIGLEKTEIKLDQDNLKLQSEDIYSEFEHRGYEYSNIYKTIKDLTLTEEGSVSTVEWKDHWLFLLEAIVQQHIFNAGERSQDMHVPKFIQKITIANNDLPQDQKDVSINYDYSSRLIYTPGMEVSDMETVPFECKSEGVKITKIDMVQLDNSVLNNMKVGIELAFHLCLSNHGQQSDKKMYVSEYVVNNSLSEHIKPVIRDFHKCNINYLAVKEIRQLNTIDTFAKLIIINDVVSKEIIKVIKNCDTAFLLAKVDRTQQLDPAIARVAYFRVGQDHYMICKKVTDVKPKIINIKEPTISLSDLQKKSIVWVAELLKFSKESSKQQIPILLTTSVVPSEGFIDFIEGIRSLPNMEHVRIFYNLDKNPDRVNEAIKRDISLVILNKNQWWTYMPLNVDNQNEKLIDRQSDAPILENKSISYLGVNLKDETLTPNNNDKNEIGNIDYAGLAKNGERVMGLAYLDKENSKLIVDDDFTWKIPAGWTFESAATVPHAYTSAYYMLIIKARVKHGDTVLIHSGCSPVGFAAMNIAFSYGCQVFVTVNSERQKAFIKKHFTYMQARNILNYTNTKFETDLMTITGGKGAEVILNCLSGPLLRSSLNCIANYGRFIQYGKYDMEEGGSIGMYCFLRNVSFYCVDLNKIFFKEKDIKAELNKLIEEGLANYTVRPLKREVIKKDEVADVMSILQNRETIGKIVVETGNTMNINKINIKDPNRFICNSKDSYLIWGGSANHWSHIAEWLVHRGARKVVIASESKPKENHLNRRLQFLQTYYGADLIMAPSRVQTKEHAQNLVSDVQNFGKLHAVFALSQSMAVSSTESESVELLEKALERIAPKAILINFVKSAAGLCHIRAPDYPTYNINVNTEEGVKDAIVFLDKVLCYKISNLSLRRDTQLEETQGSVKSVIKDVTQLLPSEQEVIRLQKNASDEPEFVQVLTEGPLEIRELAPLFVIPGLTGFAELEQMLKHILYPTFCAVLPSKSWSLEKLAKVCAQRMSEIYSGNDYNIVSISTGGALAIEIAKILSKQNKNLHLFFVDSAPLRIQQGLEDIGEGQQLEINLLRIIFDISDPEIIKKLTNSSNLESRVQMLLKDRTDLNDKNKKLLEQGLPAIKDYIEKVKAYKPDNEPINAKLHILLPEDCSAYESFGLSAYFTSLPEFAQFDGDHLSIIASYDVSEYINKTALSRLNLNDKAIKTLIELSHEFFL</sequence>
<dbReference type="InterPro" id="IPR013149">
    <property type="entry name" value="ADH-like_C"/>
</dbReference>
<dbReference type="InterPro" id="IPR016035">
    <property type="entry name" value="Acyl_Trfase/lysoPLipase"/>
</dbReference>
<dbReference type="Pfam" id="PF00109">
    <property type="entry name" value="ketoacyl-synt"/>
    <property type="match status" value="1"/>
</dbReference>
<dbReference type="Gene3D" id="3.40.47.10">
    <property type="match status" value="1"/>
</dbReference>
<dbReference type="Gene3D" id="3.40.50.1820">
    <property type="entry name" value="alpha/beta hydrolase"/>
    <property type="match status" value="1"/>
</dbReference>
<dbReference type="SUPFAM" id="SSF51735">
    <property type="entry name" value="NAD(P)-binding Rossmann-fold domains"/>
    <property type="match status" value="2"/>
</dbReference>
<reference evidence="6" key="1">
    <citation type="submission" date="2022-01" db="EMBL/GenBank/DDBJ databases">
        <authorList>
            <person name="King R."/>
        </authorList>
    </citation>
    <scope>NUCLEOTIDE SEQUENCE</scope>
</reference>
<dbReference type="Gene3D" id="3.40.50.720">
    <property type="entry name" value="NAD(P)-binding Rossmann-like Domain"/>
    <property type="match status" value="1"/>
</dbReference>
<evidence type="ECO:0000259" key="4">
    <source>
        <dbReference type="PROSITE" id="PS52004"/>
    </source>
</evidence>
<evidence type="ECO:0000256" key="3">
    <source>
        <dbReference type="PROSITE-ProRule" id="PRU01363"/>
    </source>
</evidence>